<dbReference type="AlphaFoldDB" id="A0A1Z4C5G0"/>
<reference evidence="12 14" key="1">
    <citation type="submission" date="2017-06" db="EMBL/GenBank/DDBJ databases">
        <title>Genome Sequencing of the methanotroph Methylovulum psychrotolerants str. HV10-M2 isolated from a high-altitude environment.</title>
        <authorList>
            <person name="Mateos-Rivera A."/>
        </authorList>
    </citation>
    <scope>NUCLEOTIDE SEQUENCE [LARGE SCALE GENOMIC DNA]</scope>
    <source>
        <strain evidence="12 14">HV10_M2</strain>
    </source>
</reference>
<evidence type="ECO:0000256" key="11">
    <source>
        <dbReference type="HAMAP-Rule" id="MF_00366"/>
    </source>
</evidence>
<dbReference type="KEGG" id="mpsy:CEK71_15595"/>
<accession>A0A1Z4C5G0</accession>
<comment type="similarity">
    <text evidence="1 11">Belongs to the RNA polymerase subunit omega family.</text>
</comment>
<keyword evidence="5 11" id="KW-0808">Transferase</keyword>
<dbReference type="SMART" id="SM01409">
    <property type="entry name" value="RNA_pol_Rpb6"/>
    <property type="match status" value="1"/>
</dbReference>
<evidence type="ECO:0000313" key="13">
    <source>
        <dbReference type="EMBL" id="POZ51043.1"/>
    </source>
</evidence>
<comment type="function">
    <text evidence="11">Promotes RNA polymerase assembly. Latches the N- and C-terminal regions of the beta' subunit thereby facilitating its interaction with the beta and alpha subunits.</text>
</comment>
<name>A0A1Z4C5G0_9GAMM</name>
<comment type="subunit">
    <text evidence="11">The RNAP catalytic core consists of 2 alpha, 1 beta, 1 beta' and 1 omega subunit. When a sigma factor is associated with the core the holoenzyme is formed, which can initiate transcription.</text>
</comment>
<evidence type="ECO:0000256" key="3">
    <source>
        <dbReference type="ARBA" id="ARBA00013725"/>
    </source>
</evidence>
<dbReference type="EMBL" id="PGFZ01000007">
    <property type="protein sequence ID" value="POZ51043.1"/>
    <property type="molecule type" value="Genomic_DNA"/>
</dbReference>
<dbReference type="HAMAP" id="MF_00366">
    <property type="entry name" value="RNApol_bact_RpoZ"/>
    <property type="match status" value="1"/>
</dbReference>
<dbReference type="Proteomes" id="UP000197019">
    <property type="component" value="Chromosome"/>
</dbReference>
<proteinExistence type="inferred from homology"/>
<evidence type="ECO:0000313" key="15">
    <source>
        <dbReference type="Proteomes" id="UP000237423"/>
    </source>
</evidence>
<dbReference type="InterPro" id="IPR036161">
    <property type="entry name" value="RPB6/omega-like_sf"/>
</dbReference>
<evidence type="ECO:0000313" key="14">
    <source>
        <dbReference type="Proteomes" id="UP000197019"/>
    </source>
</evidence>
<evidence type="ECO:0000256" key="9">
    <source>
        <dbReference type="ARBA" id="ARBA00030998"/>
    </source>
</evidence>
<dbReference type="Pfam" id="PF01192">
    <property type="entry name" value="RNA_pol_Rpb6"/>
    <property type="match status" value="1"/>
</dbReference>
<dbReference type="GO" id="GO:0006351">
    <property type="term" value="P:DNA-templated transcription"/>
    <property type="evidence" value="ECO:0007669"/>
    <property type="project" value="UniProtKB-UniRule"/>
</dbReference>
<dbReference type="Gene3D" id="3.90.940.10">
    <property type="match status" value="1"/>
</dbReference>
<keyword evidence="14" id="KW-1185">Reference proteome</keyword>
<comment type="catalytic activity">
    <reaction evidence="10 11">
        <text>RNA(n) + a ribonucleoside 5'-triphosphate = RNA(n+1) + diphosphate</text>
        <dbReference type="Rhea" id="RHEA:21248"/>
        <dbReference type="Rhea" id="RHEA-COMP:14527"/>
        <dbReference type="Rhea" id="RHEA-COMP:17342"/>
        <dbReference type="ChEBI" id="CHEBI:33019"/>
        <dbReference type="ChEBI" id="CHEBI:61557"/>
        <dbReference type="ChEBI" id="CHEBI:140395"/>
        <dbReference type="EC" id="2.7.7.6"/>
    </reaction>
</comment>
<dbReference type="GO" id="GO:0000428">
    <property type="term" value="C:DNA-directed RNA polymerase complex"/>
    <property type="evidence" value="ECO:0007669"/>
    <property type="project" value="UniProtKB-KW"/>
</dbReference>
<keyword evidence="4 11" id="KW-0240">DNA-directed RNA polymerase</keyword>
<organism evidence="12 14">
    <name type="scientific">Methylovulum psychrotolerans</name>
    <dbReference type="NCBI Taxonomy" id="1704499"/>
    <lineage>
        <taxon>Bacteria</taxon>
        <taxon>Pseudomonadati</taxon>
        <taxon>Pseudomonadota</taxon>
        <taxon>Gammaproteobacteria</taxon>
        <taxon>Methylococcales</taxon>
        <taxon>Methylococcaceae</taxon>
        <taxon>Methylovulum</taxon>
    </lineage>
</organism>
<dbReference type="OrthoDB" id="9796300at2"/>
<reference evidence="13 15" key="2">
    <citation type="submission" date="2017-11" db="EMBL/GenBank/DDBJ databases">
        <title>Draft Genome Sequence of Methylobacter psychrotolerans Sph1T, an Obligate Methanotroph from Low-Temperature Environments.</title>
        <authorList>
            <person name="Oshkin I.Y."/>
            <person name="Miroshnikov K."/>
            <person name="Belova S.E."/>
            <person name="Korzhenkov A."/>
            <person name="Toshchakov S.V."/>
            <person name="Dedysh S.N."/>
        </authorList>
    </citation>
    <scope>NUCLEOTIDE SEQUENCE [LARGE SCALE GENOMIC DNA]</scope>
    <source>
        <strain evidence="13 15">Sph1</strain>
    </source>
</reference>
<evidence type="ECO:0000256" key="4">
    <source>
        <dbReference type="ARBA" id="ARBA00022478"/>
    </source>
</evidence>
<dbReference type="EC" id="2.7.7.6" evidence="2 11"/>
<dbReference type="InterPro" id="IPR006110">
    <property type="entry name" value="Pol_omega/Rpo6/RPB6"/>
</dbReference>
<dbReference type="PANTHER" id="PTHR34476:SF1">
    <property type="entry name" value="DNA-DIRECTED RNA POLYMERASE SUBUNIT OMEGA"/>
    <property type="match status" value="1"/>
</dbReference>
<keyword evidence="6 11" id="KW-0548">Nucleotidyltransferase</keyword>
<evidence type="ECO:0000256" key="5">
    <source>
        <dbReference type="ARBA" id="ARBA00022679"/>
    </source>
</evidence>
<dbReference type="GO" id="GO:0003677">
    <property type="term" value="F:DNA binding"/>
    <property type="evidence" value="ECO:0007669"/>
    <property type="project" value="UniProtKB-UniRule"/>
</dbReference>
<evidence type="ECO:0000256" key="8">
    <source>
        <dbReference type="ARBA" id="ARBA00029924"/>
    </source>
</evidence>
<evidence type="ECO:0000256" key="10">
    <source>
        <dbReference type="ARBA" id="ARBA00048552"/>
    </source>
</evidence>
<evidence type="ECO:0000256" key="2">
    <source>
        <dbReference type="ARBA" id="ARBA00012418"/>
    </source>
</evidence>
<evidence type="ECO:0000256" key="7">
    <source>
        <dbReference type="ARBA" id="ARBA00023163"/>
    </source>
</evidence>
<dbReference type="Proteomes" id="UP000237423">
    <property type="component" value="Unassembled WGS sequence"/>
</dbReference>
<dbReference type="GO" id="GO:0003899">
    <property type="term" value="F:DNA-directed RNA polymerase activity"/>
    <property type="evidence" value="ECO:0007669"/>
    <property type="project" value="UniProtKB-UniRule"/>
</dbReference>
<evidence type="ECO:0000256" key="6">
    <source>
        <dbReference type="ARBA" id="ARBA00022695"/>
    </source>
</evidence>
<dbReference type="EMBL" id="CP022129">
    <property type="protein sequence ID" value="ASF48793.1"/>
    <property type="molecule type" value="Genomic_DNA"/>
</dbReference>
<dbReference type="NCBIfam" id="TIGR00690">
    <property type="entry name" value="rpoZ"/>
    <property type="match status" value="1"/>
</dbReference>
<evidence type="ECO:0000313" key="12">
    <source>
        <dbReference type="EMBL" id="ASF48793.1"/>
    </source>
</evidence>
<gene>
    <name evidence="11" type="primary">rpoZ</name>
    <name evidence="13" type="ORF">AADEFJLK_03001</name>
    <name evidence="12" type="ORF">CEK71_15595</name>
</gene>
<dbReference type="RefSeq" id="WP_088621654.1">
    <property type="nucleotide sequence ID" value="NZ_CP022129.1"/>
</dbReference>
<dbReference type="PANTHER" id="PTHR34476">
    <property type="entry name" value="DNA-DIRECTED RNA POLYMERASE SUBUNIT OMEGA"/>
    <property type="match status" value="1"/>
</dbReference>
<keyword evidence="7 11" id="KW-0804">Transcription</keyword>
<dbReference type="SUPFAM" id="SSF63562">
    <property type="entry name" value="RPB6/omega subunit-like"/>
    <property type="match status" value="1"/>
</dbReference>
<protein>
    <recommendedName>
        <fullName evidence="3 11">DNA-directed RNA polymerase subunit omega</fullName>
        <shortName evidence="11">RNAP omega subunit</shortName>
        <ecNumber evidence="2 11">2.7.7.6</ecNumber>
    </recommendedName>
    <alternativeName>
        <fullName evidence="9 11">RNA polymerase omega subunit</fullName>
    </alternativeName>
    <alternativeName>
        <fullName evidence="8 11">Transcriptase subunit omega</fullName>
    </alternativeName>
</protein>
<dbReference type="InterPro" id="IPR003716">
    <property type="entry name" value="DNA-dir_RNA_pol_omega"/>
</dbReference>
<sequence>MARITIEDCLEHVENRFKLVLLASTRARQLSQGATEFLPRAKDKDTVLALREIAAGHVTNENIKRLHRTTEIQDYPPSF</sequence>
<evidence type="ECO:0000256" key="1">
    <source>
        <dbReference type="ARBA" id="ARBA00006711"/>
    </source>
</evidence>